<comment type="similarity">
    <text evidence="1">Belongs to the DnaB/DnaD family.</text>
</comment>
<feature type="domain" description="DnaB/C C-terminal" evidence="3">
    <location>
        <begin position="326"/>
        <end position="388"/>
    </location>
</feature>
<dbReference type="Pfam" id="PF07261">
    <property type="entry name" value="DnaB_2"/>
    <property type="match status" value="1"/>
</dbReference>
<feature type="region of interest" description="Disordered" evidence="2">
    <location>
        <begin position="400"/>
        <end position="451"/>
    </location>
</feature>
<dbReference type="Proteomes" id="UP001556040">
    <property type="component" value="Unassembled WGS sequence"/>
</dbReference>
<reference evidence="5 6" key="1">
    <citation type="journal article" date="1979" name="Int. J. Syst. Evol. Microbiol.">
        <title>Bacillus globisporus subsp. marinus subsp. nov.</title>
        <authorList>
            <person name="Liu H."/>
        </authorList>
    </citation>
    <scope>NUCLEOTIDE SEQUENCE [LARGE SCALE GENOMIC DNA]</scope>
    <source>
        <strain evidence="5 6">DSM 1297</strain>
    </source>
</reference>
<evidence type="ECO:0000256" key="2">
    <source>
        <dbReference type="SAM" id="MobiDB-lite"/>
    </source>
</evidence>
<gene>
    <name evidence="5" type="ORF">AB1471_02360</name>
</gene>
<dbReference type="RefSeq" id="WP_367777950.1">
    <property type="nucleotide sequence ID" value="NZ_JBFMIA010000001.1"/>
</dbReference>
<evidence type="ECO:0000256" key="1">
    <source>
        <dbReference type="ARBA" id="ARBA00093462"/>
    </source>
</evidence>
<name>A0ABV3PZX0_9BACL</name>
<proteinExistence type="inferred from homology"/>
<dbReference type="InterPro" id="IPR006343">
    <property type="entry name" value="DnaB/C_C"/>
</dbReference>
<evidence type="ECO:0000259" key="3">
    <source>
        <dbReference type="Pfam" id="PF07261"/>
    </source>
</evidence>
<sequence length="471" mass="54660">MTNMWKEVQPTDEYRVQLNGMLHESDRDILQFLYQPLVGASSTSLYSMLWGEVERHQLESEPSIHASLMGMLSTSIDQLFEARIRLEGMGLLKTYTKGGDNRQFIYQLQPPLHPNEFFDDPMLSVFLYRQVGNAQFLRLKQRFIVRFEDRLTYREVTRTFQDVFSSEALTQATPLSFEQERENETLLFETKNEGIQTDFANFDFHLLLAGLSEMMVPRKALTYHVKNMIAKLSTLYGLGVLDMKNIVIEAVTEDNEIDIELLRKAARDYYQVHRSPTFPKLQSVGNIEKEIETPNDISAEDDLVYYLDHASPVQVLKDASPNGTGATKTELAMIEDLLYVQKLPVGVVNVLLQFVLIRTDMKLTKGYVEKIATHWARKNITTVKAAMELAKMEHKQYMEWKEETNNGTKKRKSNKTIRKEKLPDWFKDRQDSVEEPSIPSSTNGDTDLEFEERKRKFLEKRRQKKLEAGEE</sequence>
<dbReference type="InterPro" id="IPR058660">
    <property type="entry name" value="WHD_DnaB"/>
</dbReference>
<keyword evidence="6" id="KW-1185">Reference proteome</keyword>
<feature type="domain" description="Replicative helicase loading/DNA remodeling protein DnaB N-terminal winged helix" evidence="4">
    <location>
        <begin position="9"/>
        <end position="260"/>
    </location>
</feature>
<evidence type="ECO:0000259" key="4">
    <source>
        <dbReference type="Pfam" id="PF25888"/>
    </source>
</evidence>
<accession>A0ABV3PZX0</accession>
<comment type="caution">
    <text evidence="5">The sequence shown here is derived from an EMBL/GenBank/DDBJ whole genome shotgun (WGS) entry which is preliminary data.</text>
</comment>
<dbReference type="EMBL" id="JBFMIA010000001">
    <property type="protein sequence ID" value="MEW9500639.1"/>
    <property type="molecule type" value="Genomic_DNA"/>
</dbReference>
<dbReference type="Pfam" id="PF25888">
    <property type="entry name" value="WHD_DnaB"/>
    <property type="match status" value="1"/>
</dbReference>
<feature type="compositionally biased region" description="Basic and acidic residues" evidence="2">
    <location>
        <begin position="417"/>
        <end position="432"/>
    </location>
</feature>
<organism evidence="5 6">
    <name type="scientific">Jeotgalibacillus marinus</name>
    <dbReference type="NCBI Taxonomy" id="86667"/>
    <lineage>
        <taxon>Bacteria</taxon>
        <taxon>Bacillati</taxon>
        <taxon>Bacillota</taxon>
        <taxon>Bacilli</taxon>
        <taxon>Bacillales</taxon>
        <taxon>Caryophanaceae</taxon>
        <taxon>Jeotgalibacillus</taxon>
    </lineage>
</organism>
<evidence type="ECO:0000313" key="6">
    <source>
        <dbReference type="Proteomes" id="UP001556040"/>
    </source>
</evidence>
<evidence type="ECO:0000313" key="5">
    <source>
        <dbReference type="EMBL" id="MEW9500639.1"/>
    </source>
</evidence>
<protein>
    <submittedName>
        <fullName evidence="5">DnaD domain protein</fullName>
    </submittedName>
</protein>